<evidence type="ECO:0000313" key="5">
    <source>
        <dbReference type="Proteomes" id="UP001152747"/>
    </source>
</evidence>
<reference evidence="4" key="1">
    <citation type="submission" date="2022-11" db="EMBL/GenBank/DDBJ databases">
        <authorList>
            <person name="Kikuchi T."/>
        </authorList>
    </citation>
    <scope>NUCLEOTIDE SEQUENCE</scope>
    <source>
        <strain evidence="4">PS1010</strain>
    </source>
</reference>
<dbReference type="PANTHER" id="PTHR36157:SF1">
    <property type="entry name" value="DOMAIN OF UNKNOWN FUNCTION DX DOMAIN-CONTAINING PROTEIN"/>
    <property type="match status" value="1"/>
</dbReference>
<evidence type="ECO:0000256" key="3">
    <source>
        <dbReference type="SAM" id="SignalP"/>
    </source>
</evidence>
<dbReference type="PANTHER" id="PTHR36157">
    <property type="entry name" value="PROTEIN CBG12671-RELATED"/>
    <property type="match status" value="1"/>
</dbReference>
<feature type="region of interest" description="Disordered" evidence="1">
    <location>
        <begin position="759"/>
        <end position="805"/>
    </location>
</feature>
<protein>
    <recommendedName>
        <fullName evidence="6">Domain of unknown function DX domain-containing protein</fullName>
    </recommendedName>
</protein>
<accession>A0A9P1N798</accession>
<evidence type="ECO:0000313" key="4">
    <source>
        <dbReference type="EMBL" id="CAI5450417.1"/>
    </source>
</evidence>
<comment type="caution">
    <text evidence="4">The sequence shown here is derived from an EMBL/GenBank/DDBJ whole genome shotgun (WGS) entry which is preliminary data.</text>
</comment>
<evidence type="ECO:0000256" key="1">
    <source>
        <dbReference type="SAM" id="MobiDB-lite"/>
    </source>
</evidence>
<dbReference type="Proteomes" id="UP001152747">
    <property type="component" value="Unassembled WGS sequence"/>
</dbReference>
<proteinExistence type="predicted"/>
<sequence length="805" mass="91574">MKYFRLFELLLSVIYVNFGLSMLDGFYKCPTTDTTYDRATCQNYPDRMLIIDWRNDALCCEKVALYCPSGMLSEFMSSYREKRILYMTALPHISAYGELRGFVYDAKDLKPKRYICAIPIGYIWYDQLFVKQESSNLKYLPYGDTGENYKKEQPKTCEKHSDCPNFDSFCGNVVNPRIEGGTCLGDRRIKCWNYADCESVRHVKKSGHFCTNALYLKQWTMMEREKKFCYKNPDIPGDTAIQQFQKRDSKLNIFLCDKDSDCDIGLEKSGICAKQKEKGAFIKWTGHVIDGSKYGKRTSYTGICLESKPISFTLSQIFIDLDVSQKNGEIGRKYLSIIWKNRDQTPQCNKNGDCRKGEEFCDNIYSLRRDLHNFDENYKFCFKLPDPSNTALSYTIIDNKIGLISCKSYEDCRTAGGDANSFCYTAEPLKYKRYENGAVKQFDGVCMSAKTCVDPSIIYEWEEGSVANSGHCEKDDDCLNGGKTKEGANINNIYEYRCKNVTSLGEIGFCCYRKTDNCPEGKVVNPNLRCGKEESNSTEAFEQCYDDDKIIVKYNIWCETEINQCCLDDDYSLCPDKQTPLFNEPKCVGSIKNNVSSGECVVKSGGICKRGHCCPNATMTGIFIKPEFSYITELSCDSGFPVHQFTAGYCDPDSKKVVIIGEKLPDGTLLKKWPEDNPRNCSFDSECSSDNSKLCLREEPTAIRFTCFYNPLKPFPRKESKDEKMIFIILIIILVVLLVVGGIGGFLLWKLKLKTKKQRKTGKNEKDGKKKEEKGKNGKKSNKKINSEFKSTSGVSGTMDSPSMI</sequence>
<feature type="compositionally biased region" description="Polar residues" evidence="1">
    <location>
        <begin position="789"/>
        <end position="805"/>
    </location>
</feature>
<feature type="compositionally biased region" description="Basic and acidic residues" evidence="1">
    <location>
        <begin position="762"/>
        <end position="776"/>
    </location>
</feature>
<feature type="signal peptide" evidence="3">
    <location>
        <begin position="1"/>
        <end position="21"/>
    </location>
</feature>
<organism evidence="4 5">
    <name type="scientific">Caenorhabditis angaria</name>
    <dbReference type="NCBI Taxonomy" id="860376"/>
    <lineage>
        <taxon>Eukaryota</taxon>
        <taxon>Metazoa</taxon>
        <taxon>Ecdysozoa</taxon>
        <taxon>Nematoda</taxon>
        <taxon>Chromadorea</taxon>
        <taxon>Rhabditida</taxon>
        <taxon>Rhabditina</taxon>
        <taxon>Rhabditomorpha</taxon>
        <taxon>Rhabditoidea</taxon>
        <taxon>Rhabditidae</taxon>
        <taxon>Peloderinae</taxon>
        <taxon>Caenorhabditis</taxon>
    </lineage>
</organism>
<dbReference type="AlphaFoldDB" id="A0A9P1N798"/>
<name>A0A9P1N798_9PELO</name>
<evidence type="ECO:0000256" key="2">
    <source>
        <dbReference type="SAM" id="Phobius"/>
    </source>
</evidence>
<gene>
    <name evidence="4" type="ORF">CAMP_LOCUS13054</name>
</gene>
<keyword evidence="3" id="KW-0732">Signal</keyword>
<keyword evidence="5" id="KW-1185">Reference proteome</keyword>
<evidence type="ECO:0008006" key="6">
    <source>
        <dbReference type="Google" id="ProtNLM"/>
    </source>
</evidence>
<keyword evidence="2" id="KW-0812">Transmembrane</keyword>
<feature type="chain" id="PRO_5040498970" description="Domain of unknown function DX domain-containing protein" evidence="3">
    <location>
        <begin position="22"/>
        <end position="805"/>
    </location>
</feature>
<keyword evidence="2" id="KW-1133">Transmembrane helix</keyword>
<dbReference type="EMBL" id="CANHGI010000005">
    <property type="protein sequence ID" value="CAI5450417.1"/>
    <property type="molecule type" value="Genomic_DNA"/>
</dbReference>
<keyword evidence="2" id="KW-0472">Membrane</keyword>
<feature type="transmembrane region" description="Helical" evidence="2">
    <location>
        <begin position="725"/>
        <end position="749"/>
    </location>
</feature>